<dbReference type="InterPro" id="IPR037682">
    <property type="entry name" value="TonB_C"/>
</dbReference>
<dbReference type="NCBIfam" id="TIGR01352">
    <property type="entry name" value="tonB_Cterm"/>
    <property type="match status" value="1"/>
</dbReference>
<accession>J1JX12</accession>
<evidence type="ECO:0000313" key="8">
    <source>
        <dbReference type="EMBL" id="EJF89140.1"/>
    </source>
</evidence>
<dbReference type="Gene3D" id="3.30.1150.10">
    <property type="match status" value="1"/>
</dbReference>
<keyword evidence="4 6" id="KW-0472">Membrane</keyword>
<feature type="domain" description="TonB C-terminal" evidence="7">
    <location>
        <begin position="198"/>
        <end position="284"/>
    </location>
</feature>
<dbReference type="EMBL" id="AIMB01000008">
    <property type="protein sequence ID" value="EJF89140.1"/>
    <property type="molecule type" value="Genomic_DNA"/>
</dbReference>
<evidence type="ECO:0000256" key="5">
    <source>
        <dbReference type="SAM" id="MobiDB-lite"/>
    </source>
</evidence>
<dbReference type="eggNOG" id="COG0810">
    <property type="taxonomic scope" value="Bacteria"/>
</dbReference>
<comment type="caution">
    <text evidence="8">The sequence shown here is derived from an EMBL/GenBank/DDBJ whole genome shotgun (WGS) entry which is preliminary data.</text>
</comment>
<comment type="subcellular location">
    <subcellularLocation>
        <location evidence="1">Membrane</location>
        <topology evidence="1">Single-pass membrane protein</topology>
    </subcellularLocation>
</comment>
<dbReference type="STRING" id="1094558.ME5_01691"/>
<evidence type="ECO:0000256" key="4">
    <source>
        <dbReference type="ARBA" id="ARBA00023136"/>
    </source>
</evidence>
<dbReference type="Pfam" id="PF13103">
    <property type="entry name" value="TonB_2"/>
    <property type="match status" value="1"/>
</dbReference>
<dbReference type="GO" id="GO:0055085">
    <property type="term" value="P:transmembrane transport"/>
    <property type="evidence" value="ECO:0007669"/>
    <property type="project" value="InterPro"/>
</dbReference>
<name>J1JX12_9HYPH</name>
<evidence type="ECO:0000256" key="6">
    <source>
        <dbReference type="SAM" id="Phobius"/>
    </source>
</evidence>
<dbReference type="OrthoDB" id="7926579at2"/>
<dbReference type="AlphaFoldDB" id="J1JX12"/>
<feature type="region of interest" description="Disordered" evidence="5">
    <location>
        <begin position="263"/>
        <end position="284"/>
    </location>
</feature>
<evidence type="ECO:0000259" key="7">
    <source>
        <dbReference type="PROSITE" id="PS52015"/>
    </source>
</evidence>
<evidence type="ECO:0000256" key="3">
    <source>
        <dbReference type="ARBA" id="ARBA00022989"/>
    </source>
</evidence>
<dbReference type="InterPro" id="IPR006260">
    <property type="entry name" value="TonB/TolA_C"/>
</dbReference>
<organism evidence="8 9">
    <name type="scientific">Bartonella tamiae Th239</name>
    <dbReference type="NCBI Taxonomy" id="1094558"/>
    <lineage>
        <taxon>Bacteria</taxon>
        <taxon>Pseudomonadati</taxon>
        <taxon>Pseudomonadota</taxon>
        <taxon>Alphaproteobacteria</taxon>
        <taxon>Hyphomicrobiales</taxon>
        <taxon>Bartonellaceae</taxon>
        <taxon>Bartonella</taxon>
    </lineage>
</organism>
<proteinExistence type="predicted"/>
<dbReference type="RefSeq" id="WP_008040264.1">
    <property type="nucleotide sequence ID" value="NZ_JH725147.1"/>
</dbReference>
<keyword evidence="2 6" id="KW-0812">Transmembrane</keyword>
<gene>
    <name evidence="8" type="ORF">ME5_01691</name>
</gene>
<reference evidence="8 9" key="1">
    <citation type="submission" date="2012-03" db="EMBL/GenBank/DDBJ databases">
        <title>The Genome Sequence of Bartonella tamiae Th239.</title>
        <authorList>
            <consortium name="The Broad Institute Genome Sequencing Platform"/>
            <consortium name="The Broad Institute Genome Sequencing Center for Infectious Disease"/>
            <person name="Feldgarden M."/>
            <person name="Kirby J."/>
            <person name="Kosoy M."/>
            <person name="Birtles R."/>
            <person name="Probert W.S."/>
            <person name="Chiaraviglio L."/>
            <person name="Young S.K."/>
            <person name="Zeng Q."/>
            <person name="Gargeya S."/>
            <person name="Fitzgerald M."/>
            <person name="Haas B."/>
            <person name="Abouelleil A."/>
            <person name="Alvarado L."/>
            <person name="Arachchi H.M."/>
            <person name="Berlin A."/>
            <person name="Chapman S.B."/>
            <person name="Gearin G."/>
            <person name="Goldberg J."/>
            <person name="Griggs A."/>
            <person name="Gujja S."/>
            <person name="Hansen M."/>
            <person name="Heiman D."/>
            <person name="Howarth C."/>
            <person name="Larimer J."/>
            <person name="Lui A."/>
            <person name="MacDonald P.J.P."/>
            <person name="McCowen C."/>
            <person name="Montmayeur A."/>
            <person name="Murphy C."/>
            <person name="Neiman D."/>
            <person name="Pearson M."/>
            <person name="Priest M."/>
            <person name="Roberts A."/>
            <person name="Saif S."/>
            <person name="Shea T."/>
            <person name="Sisk P."/>
            <person name="Stolte C."/>
            <person name="Sykes S."/>
            <person name="Wortman J."/>
            <person name="Nusbaum C."/>
            <person name="Birren B."/>
        </authorList>
    </citation>
    <scope>NUCLEOTIDE SEQUENCE [LARGE SCALE GENOMIC DNA]</scope>
    <source>
        <strain evidence="8 9">Th239</strain>
    </source>
</reference>
<dbReference type="GO" id="GO:0016020">
    <property type="term" value="C:membrane"/>
    <property type="evidence" value="ECO:0007669"/>
    <property type="project" value="UniProtKB-SubCell"/>
</dbReference>
<feature type="compositionally biased region" description="Basic and acidic residues" evidence="5">
    <location>
        <begin position="112"/>
        <end position="152"/>
    </location>
</feature>
<dbReference type="Proteomes" id="UP000008952">
    <property type="component" value="Unassembled WGS sequence"/>
</dbReference>
<evidence type="ECO:0000313" key="9">
    <source>
        <dbReference type="Proteomes" id="UP000008952"/>
    </source>
</evidence>
<dbReference type="PATRIC" id="fig|1094558.3.peg.1817"/>
<protein>
    <submittedName>
        <fullName evidence="8">TonB family domain-containing protein</fullName>
    </submittedName>
</protein>
<keyword evidence="3 6" id="KW-1133">Transmembrane helix</keyword>
<evidence type="ECO:0000256" key="2">
    <source>
        <dbReference type="ARBA" id="ARBA00022692"/>
    </source>
</evidence>
<dbReference type="SUPFAM" id="SSF74653">
    <property type="entry name" value="TolA/TonB C-terminal domain"/>
    <property type="match status" value="1"/>
</dbReference>
<keyword evidence="9" id="KW-1185">Reference proteome</keyword>
<feature type="transmembrane region" description="Helical" evidence="6">
    <location>
        <begin position="12"/>
        <end position="33"/>
    </location>
</feature>
<dbReference type="HOGENOM" id="CLU_076333_2_0_5"/>
<sequence length="284" mass="31125">MLIKKTAPKQILAWSSAALIVVSMHVGVGYLALSLAKNNNTVMGGQEAIMLEFAEEPMAPDVDEVSETIQEETVADVPKEITQIEEKPKEVAQAEPQFLKPENITQPDTPEQELKDSDMVEEVKKPEEVPIPLKKPEEVKKVVKKPKSEQKKAAPKRPVKKAEKTQKAKGPQIVAKKGSTFAAPNNNRQFGDNGRLVASWQNKVQRRIAFMASRSSSIKSARGKSTYVTFSFDQKGNILGARTSRSSGDSTVDSLALQIIQKSSPIPSPPEGWSGPLTVPVEMR</sequence>
<evidence type="ECO:0000256" key="1">
    <source>
        <dbReference type="ARBA" id="ARBA00004167"/>
    </source>
</evidence>
<feature type="region of interest" description="Disordered" evidence="5">
    <location>
        <begin position="88"/>
        <end position="194"/>
    </location>
</feature>
<dbReference type="PROSITE" id="PS52015">
    <property type="entry name" value="TONB_CTD"/>
    <property type="match status" value="1"/>
</dbReference>